<gene>
    <name evidence="5" type="ORF">JN12_03804</name>
</gene>
<organism evidence="5 6">
    <name type="scientific">Geobacter argillaceus</name>
    <dbReference type="NCBI Taxonomy" id="345631"/>
    <lineage>
        <taxon>Bacteria</taxon>
        <taxon>Pseudomonadati</taxon>
        <taxon>Thermodesulfobacteriota</taxon>
        <taxon>Desulfuromonadia</taxon>
        <taxon>Geobacterales</taxon>
        <taxon>Geobacteraceae</taxon>
        <taxon>Geobacter</taxon>
    </lineage>
</organism>
<accession>A0A562V6S6</accession>
<comment type="catalytic activity">
    <reaction evidence="1">
        <text>2-phosphoglycolate + H2O = glycolate + phosphate</text>
        <dbReference type="Rhea" id="RHEA:14369"/>
        <dbReference type="ChEBI" id="CHEBI:15377"/>
        <dbReference type="ChEBI" id="CHEBI:29805"/>
        <dbReference type="ChEBI" id="CHEBI:43474"/>
        <dbReference type="ChEBI" id="CHEBI:58033"/>
        <dbReference type="EC" id="3.1.3.18"/>
    </reaction>
</comment>
<keyword evidence="6" id="KW-1185">Reference proteome</keyword>
<dbReference type="AlphaFoldDB" id="A0A562V6S6"/>
<proteinExistence type="inferred from homology"/>
<evidence type="ECO:0000256" key="2">
    <source>
        <dbReference type="ARBA" id="ARBA00004818"/>
    </source>
</evidence>
<dbReference type="SFLD" id="SFLDG01129">
    <property type="entry name" value="C1.5:_HAD__Beta-PGM__Phosphata"/>
    <property type="match status" value="1"/>
</dbReference>
<dbReference type="PANTHER" id="PTHR43434">
    <property type="entry name" value="PHOSPHOGLYCOLATE PHOSPHATASE"/>
    <property type="match status" value="1"/>
</dbReference>
<evidence type="ECO:0000313" key="5">
    <source>
        <dbReference type="EMBL" id="TWJ13552.1"/>
    </source>
</evidence>
<dbReference type="SFLD" id="SFLDS00003">
    <property type="entry name" value="Haloacid_Dehalogenase"/>
    <property type="match status" value="1"/>
</dbReference>
<comment type="similarity">
    <text evidence="3">Belongs to the HAD-like hydrolase superfamily. CbbY/CbbZ/Gph/YieH family.</text>
</comment>
<evidence type="ECO:0000256" key="3">
    <source>
        <dbReference type="ARBA" id="ARBA00006171"/>
    </source>
</evidence>
<dbReference type="InterPro" id="IPR050155">
    <property type="entry name" value="HAD-like_hydrolase_sf"/>
</dbReference>
<dbReference type="Gene3D" id="3.40.50.1000">
    <property type="entry name" value="HAD superfamily/HAD-like"/>
    <property type="match status" value="1"/>
</dbReference>
<dbReference type="InterPro" id="IPR036412">
    <property type="entry name" value="HAD-like_sf"/>
</dbReference>
<evidence type="ECO:0000256" key="4">
    <source>
        <dbReference type="ARBA" id="ARBA00013078"/>
    </source>
</evidence>
<dbReference type="OrthoDB" id="358703at2"/>
<name>A0A562V6S6_9BACT</name>
<dbReference type="RefSeq" id="WP_145025739.1">
    <property type="nucleotide sequence ID" value="NZ_VLLN01000038.1"/>
</dbReference>
<comment type="pathway">
    <text evidence="2">Organic acid metabolism; glycolate biosynthesis; glycolate from 2-phosphoglycolate: step 1/1.</text>
</comment>
<reference evidence="5 6" key="1">
    <citation type="submission" date="2019-07" db="EMBL/GenBank/DDBJ databases">
        <title>Genomic Encyclopedia of Archaeal and Bacterial Type Strains, Phase II (KMG-II): from individual species to whole genera.</title>
        <authorList>
            <person name="Goeker M."/>
        </authorList>
    </citation>
    <scope>NUCLEOTIDE SEQUENCE [LARGE SCALE GENOMIC DNA]</scope>
    <source>
        <strain evidence="5 6">ATCC BAA-1139</strain>
    </source>
</reference>
<dbReference type="PANTHER" id="PTHR43434:SF1">
    <property type="entry name" value="PHOSPHOGLYCOLATE PHOSPHATASE"/>
    <property type="match status" value="1"/>
</dbReference>
<dbReference type="Pfam" id="PF00702">
    <property type="entry name" value="Hydrolase"/>
    <property type="match status" value="1"/>
</dbReference>
<dbReference type="GO" id="GO:0006281">
    <property type="term" value="P:DNA repair"/>
    <property type="evidence" value="ECO:0007669"/>
    <property type="project" value="TreeGrafter"/>
</dbReference>
<dbReference type="EMBL" id="VLLN01000038">
    <property type="protein sequence ID" value="TWJ13552.1"/>
    <property type="molecule type" value="Genomic_DNA"/>
</dbReference>
<dbReference type="NCBIfam" id="TIGR01549">
    <property type="entry name" value="HAD-SF-IA-v1"/>
    <property type="match status" value="1"/>
</dbReference>
<keyword evidence="5" id="KW-0378">Hydrolase</keyword>
<comment type="caution">
    <text evidence="5">The sequence shown here is derived from an EMBL/GenBank/DDBJ whole genome shotgun (WGS) entry which is preliminary data.</text>
</comment>
<dbReference type="Proteomes" id="UP000319449">
    <property type="component" value="Unassembled WGS sequence"/>
</dbReference>
<sequence length="229" mass="25622">MAQQLTTIVFDLDGTLYVDHELALAIHQSACRYIAGLRSVTMEEADRLIRSTKERLTEATGWGTPLSGACRELGGDLPALHRHFAEEIDPAALIVPDNRVNELLSALAGRYGLYIYTNNNRFLTDRIVRTLGLPDVFRHTFTIEDTWRPKPDRETLQRHLAAIGAEAEECLFVGDRYDIDLRLPESLGSRVFLSRSVDELLTLQDHLNKSAGCSKIVRSSHPQKAPAEA</sequence>
<dbReference type="InterPro" id="IPR006439">
    <property type="entry name" value="HAD-SF_hydro_IA"/>
</dbReference>
<dbReference type="InterPro" id="IPR023214">
    <property type="entry name" value="HAD_sf"/>
</dbReference>
<evidence type="ECO:0000313" key="6">
    <source>
        <dbReference type="Proteomes" id="UP000319449"/>
    </source>
</evidence>
<dbReference type="GO" id="GO:0005829">
    <property type="term" value="C:cytosol"/>
    <property type="evidence" value="ECO:0007669"/>
    <property type="project" value="TreeGrafter"/>
</dbReference>
<dbReference type="SUPFAM" id="SSF56784">
    <property type="entry name" value="HAD-like"/>
    <property type="match status" value="1"/>
</dbReference>
<protein>
    <recommendedName>
        <fullName evidence="4">phosphoglycolate phosphatase</fullName>
        <ecNumber evidence="4">3.1.3.18</ecNumber>
    </recommendedName>
</protein>
<dbReference type="Gene3D" id="1.20.120.1600">
    <property type="match status" value="1"/>
</dbReference>
<dbReference type="GO" id="GO:0008967">
    <property type="term" value="F:phosphoglycolate phosphatase activity"/>
    <property type="evidence" value="ECO:0007669"/>
    <property type="project" value="UniProtKB-EC"/>
</dbReference>
<evidence type="ECO:0000256" key="1">
    <source>
        <dbReference type="ARBA" id="ARBA00000830"/>
    </source>
</evidence>
<dbReference type="EC" id="3.1.3.18" evidence="4"/>